<protein>
    <recommendedName>
        <fullName evidence="3">PI31 proteasome regulator N-terminal domain-containing protein</fullName>
    </recommendedName>
</protein>
<proteinExistence type="inferred from homology"/>
<dbReference type="InterPro" id="IPR021625">
    <property type="entry name" value="PI31_Prot_N"/>
</dbReference>
<dbReference type="AlphaFoldDB" id="A0AA88WFJ5"/>
<dbReference type="Gene3D" id="3.40.1000.30">
    <property type="match status" value="1"/>
</dbReference>
<reference evidence="4" key="1">
    <citation type="submission" date="2022-12" db="EMBL/GenBank/DDBJ databases">
        <title>Draft genome assemblies for two species of Escallonia (Escalloniales).</title>
        <authorList>
            <person name="Chanderbali A."/>
            <person name="Dervinis C."/>
            <person name="Anghel I."/>
            <person name="Soltis D."/>
            <person name="Soltis P."/>
            <person name="Zapata F."/>
        </authorList>
    </citation>
    <scope>NUCLEOTIDE SEQUENCE</scope>
    <source>
        <strain evidence="4">UCBG64.0493</strain>
        <tissue evidence="4">Leaf</tissue>
    </source>
</reference>
<name>A0AA88WFJ5_9ASTE</name>
<feature type="domain" description="PI31 proteasome regulator N-terminal" evidence="3">
    <location>
        <begin position="19"/>
        <end position="142"/>
    </location>
</feature>
<evidence type="ECO:0000313" key="5">
    <source>
        <dbReference type="Proteomes" id="UP001188597"/>
    </source>
</evidence>
<dbReference type="GO" id="GO:0004866">
    <property type="term" value="F:endopeptidase inhibitor activity"/>
    <property type="evidence" value="ECO:0007669"/>
    <property type="project" value="InterPro"/>
</dbReference>
<comment type="caution">
    <text evidence="4">The sequence shown here is derived from an EMBL/GenBank/DDBJ whole genome shotgun (WGS) entry which is preliminary data.</text>
</comment>
<organism evidence="4 5">
    <name type="scientific">Escallonia herrerae</name>
    <dbReference type="NCBI Taxonomy" id="1293975"/>
    <lineage>
        <taxon>Eukaryota</taxon>
        <taxon>Viridiplantae</taxon>
        <taxon>Streptophyta</taxon>
        <taxon>Embryophyta</taxon>
        <taxon>Tracheophyta</taxon>
        <taxon>Spermatophyta</taxon>
        <taxon>Magnoliopsida</taxon>
        <taxon>eudicotyledons</taxon>
        <taxon>Gunneridae</taxon>
        <taxon>Pentapetalae</taxon>
        <taxon>asterids</taxon>
        <taxon>campanulids</taxon>
        <taxon>Escalloniales</taxon>
        <taxon>Escalloniaceae</taxon>
        <taxon>Escallonia</taxon>
    </lineage>
</organism>
<dbReference type="Proteomes" id="UP001188597">
    <property type="component" value="Unassembled WGS sequence"/>
</dbReference>
<evidence type="ECO:0000259" key="3">
    <source>
        <dbReference type="Pfam" id="PF11566"/>
    </source>
</evidence>
<dbReference type="GO" id="GO:0043161">
    <property type="term" value="P:proteasome-mediated ubiquitin-dependent protein catabolic process"/>
    <property type="evidence" value="ECO:0007669"/>
    <property type="project" value="InterPro"/>
</dbReference>
<dbReference type="PANTHER" id="PTHR13266">
    <property type="entry name" value="PROTEASOME INHIBITOR"/>
    <property type="match status" value="1"/>
</dbReference>
<comment type="similarity">
    <text evidence="1">Belongs to the proteasome inhibitor PI31 family.</text>
</comment>
<dbReference type="PANTHER" id="PTHR13266:SF1">
    <property type="entry name" value="PROTEASOME INHIBITOR PI31 SUBUNIT"/>
    <property type="match status" value="1"/>
</dbReference>
<dbReference type="GO" id="GO:0000502">
    <property type="term" value="C:proteasome complex"/>
    <property type="evidence" value="ECO:0007669"/>
    <property type="project" value="UniProtKB-KW"/>
</dbReference>
<keyword evidence="2" id="KW-0647">Proteasome</keyword>
<sequence>MPTEKCVMEVIKACSPTHEVETAHDKVAFAVHATFLAAGYVLRATGPTAEDDAAIEDHYVLAYTTTQKGSPGEVTLKCRILYDKLIVSASADCKIIPLRLTIDVGDYVADGGKKDGARNDYESMYKSFKKLVNMVDIQLLTMMRINFSQLTEKGIETSRYIQEMRKPSRKGTRLIWTTSKTQSEALTIVECLY</sequence>
<dbReference type="GO" id="GO:0070628">
    <property type="term" value="F:proteasome binding"/>
    <property type="evidence" value="ECO:0007669"/>
    <property type="project" value="InterPro"/>
</dbReference>
<accession>A0AA88WFJ5</accession>
<evidence type="ECO:0000256" key="2">
    <source>
        <dbReference type="ARBA" id="ARBA00022942"/>
    </source>
</evidence>
<dbReference type="InterPro" id="IPR045128">
    <property type="entry name" value="PI31-like"/>
</dbReference>
<dbReference type="Pfam" id="PF11566">
    <property type="entry name" value="PI31_Prot_N"/>
    <property type="match status" value="1"/>
</dbReference>
<evidence type="ECO:0000256" key="1">
    <source>
        <dbReference type="ARBA" id="ARBA00006405"/>
    </source>
</evidence>
<gene>
    <name evidence="4" type="ORF">RJ639_044440</name>
</gene>
<evidence type="ECO:0000313" key="4">
    <source>
        <dbReference type="EMBL" id="KAK3025309.1"/>
    </source>
</evidence>
<keyword evidence="5" id="KW-1185">Reference proteome</keyword>
<dbReference type="EMBL" id="JAVXUP010000555">
    <property type="protein sequence ID" value="KAK3025309.1"/>
    <property type="molecule type" value="Genomic_DNA"/>
</dbReference>